<comment type="caution">
    <text evidence="1">The sequence shown here is derived from an EMBL/GenBank/DDBJ whole genome shotgun (WGS) entry which is preliminary data.</text>
</comment>
<dbReference type="Gene3D" id="3.80.10.10">
    <property type="entry name" value="Ribonuclease Inhibitor"/>
    <property type="match status" value="1"/>
</dbReference>
<sequence>MQEVEHDGSEKQYYNKTNDHPDIVSVTLTPDTTSIGKSALSYTSIFNLRSLKDSTLTKIEPCAFVRCNNLTDLSGLPPQLLVVAYAAFAGCDRLESLRGLPLTTVVDNKAFGGDRSNFCKLLFAKALFLGFTGSLPINEWVLDRKQIPSRRYAILSCVRQSRWCTAVSNDEVPLDDYTAKLARAFSNVSPPTDPVLPLLGKIAALPDVLIREIVLYAHSDHILTDFRPRARGGGRFSGDIRFARRKISITR</sequence>
<reference evidence="1 2" key="1">
    <citation type="journal article" date="2023" name="Commun. Biol.">
        <title>Genome analysis of Parmales, the sister group of diatoms, reveals the evolutionary specialization of diatoms from phago-mixotrophs to photoautotrophs.</title>
        <authorList>
            <person name="Ban H."/>
            <person name="Sato S."/>
            <person name="Yoshikawa S."/>
            <person name="Yamada K."/>
            <person name="Nakamura Y."/>
            <person name="Ichinomiya M."/>
            <person name="Sato N."/>
            <person name="Blanc-Mathieu R."/>
            <person name="Endo H."/>
            <person name="Kuwata A."/>
            <person name="Ogata H."/>
        </authorList>
    </citation>
    <scope>NUCLEOTIDE SEQUENCE [LARGE SCALE GENOMIC DNA]</scope>
</reference>
<protein>
    <submittedName>
        <fullName evidence="1">Uncharacterized protein</fullName>
    </submittedName>
</protein>
<organism evidence="1 2">
    <name type="scientific">Tetraparma gracilis</name>
    <dbReference type="NCBI Taxonomy" id="2962635"/>
    <lineage>
        <taxon>Eukaryota</taxon>
        <taxon>Sar</taxon>
        <taxon>Stramenopiles</taxon>
        <taxon>Ochrophyta</taxon>
        <taxon>Bolidophyceae</taxon>
        <taxon>Parmales</taxon>
        <taxon>Triparmaceae</taxon>
        <taxon>Tetraparma</taxon>
    </lineage>
</organism>
<evidence type="ECO:0000313" key="1">
    <source>
        <dbReference type="EMBL" id="GMI32151.1"/>
    </source>
</evidence>
<dbReference type="Proteomes" id="UP001165060">
    <property type="component" value="Unassembled WGS sequence"/>
</dbReference>
<evidence type="ECO:0000313" key="2">
    <source>
        <dbReference type="Proteomes" id="UP001165060"/>
    </source>
</evidence>
<accession>A0ABQ6MTQ1</accession>
<dbReference type="InterPro" id="IPR026906">
    <property type="entry name" value="LRR_5"/>
</dbReference>
<gene>
    <name evidence="1" type="ORF">TeGR_g12046</name>
</gene>
<dbReference type="InterPro" id="IPR032675">
    <property type="entry name" value="LRR_dom_sf"/>
</dbReference>
<proteinExistence type="predicted"/>
<keyword evidence="2" id="KW-1185">Reference proteome</keyword>
<name>A0ABQ6MTQ1_9STRA</name>
<dbReference type="EMBL" id="BRYB01001728">
    <property type="protein sequence ID" value="GMI32151.1"/>
    <property type="molecule type" value="Genomic_DNA"/>
</dbReference>
<dbReference type="Pfam" id="PF13306">
    <property type="entry name" value="LRR_5"/>
    <property type="match status" value="1"/>
</dbReference>